<accession>M6D1N2</accession>
<evidence type="ECO:0000313" key="2">
    <source>
        <dbReference type="EMBL" id="EMJ96611.1"/>
    </source>
</evidence>
<sequence length="121" mass="13648">MNRLISIFLIFSFVSCASYSEQVKQNEIDLDRVGQIVLASNDIPKGDIEFVKKTLSKTKKLLDKGVSESALADKWRDWVFDKWLFVFLFVLGAITFFVWKLKSFSISFPSLGKSGGVENAG</sequence>
<dbReference type="Proteomes" id="UP000011988">
    <property type="component" value="Unassembled WGS sequence"/>
</dbReference>
<protein>
    <submittedName>
        <fullName evidence="2">Putative lipoprotein</fullName>
    </submittedName>
</protein>
<dbReference type="PATRIC" id="fig|1218565.3.peg.905"/>
<evidence type="ECO:0000313" key="3">
    <source>
        <dbReference type="Proteomes" id="UP000011988"/>
    </source>
</evidence>
<comment type="caution">
    <text evidence="2">The sequence shown here is derived from an EMBL/GenBank/DDBJ whole genome shotgun (WGS) entry which is preliminary data.</text>
</comment>
<gene>
    <name evidence="2" type="ORF">LEP1GSC194_4282</name>
</gene>
<keyword evidence="2" id="KW-0449">Lipoprotein</keyword>
<feature type="transmembrane region" description="Helical" evidence="1">
    <location>
        <begin position="83"/>
        <end position="101"/>
    </location>
</feature>
<dbReference type="PROSITE" id="PS51257">
    <property type="entry name" value="PROKAR_LIPOPROTEIN"/>
    <property type="match status" value="1"/>
</dbReference>
<dbReference type="AlphaFoldDB" id="M6D1N2"/>
<dbReference type="EMBL" id="ANIK01000016">
    <property type="protein sequence ID" value="EMJ96611.1"/>
    <property type="molecule type" value="Genomic_DNA"/>
</dbReference>
<name>M6D1N2_9LEPT</name>
<dbReference type="OrthoDB" id="346127at2"/>
<proteinExistence type="predicted"/>
<organism evidence="2 3">
    <name type="scientific">Leptospira alstonii serovar Sichuan str. 79601</name>
    <dbReference type="NCBI Taxonomy" id="1218565"/>
    <lineage>
        <taxon>Bacteria</taxon>
        <taxon>Pseudomonadati</taxon>
        <taxon>Spirochaetota</taxon>
        <taxon>Spirochaetia</taxon>
        <taxon>Leptospirales</taxon>
        <taxon>Leptospiraceae</taxon>
        <taxon>Leptospira</taxon>
    </lineage>
</organism>
<evidence type="ECO:0000256" key="1">
    <source>
        <dbReference type="SAM" id="Phobius"/>
    </source>
</evidence>
<keyword evidence="1" id="KW-0472">Membrane</keyword>
<keyword evidence="1" id="KW-1133">Transmembrane helix</keyword>
<keyword evidence="1" id="KW-0812">Transmembrane</keyword>
<reference evidence="2 3" key="1">
    <citation type="submission" date="2013-01" db="EMBL/GenBank/DDBJ databases">
        <authorList>
            <person name="Harkins D.M."/>
            <person name="Durkin A.S."/>
            <person name="Brinkac L.M."/>
            <person name="Haft D.H."/>
            <person name="Selengut J.D."/>
            <person name="Sanka R."/>
            <person name="DePew J."/>
            <person name="Purushe J."/>
            <person name="Galloway R.L."/>
            <person name="Vinetz J.M."/>
            <person name="Sutton G.G."/>
            <person name="Nierman W.C."/>
            <person name="Fouts D.E."/>
        </authorList>
    </citation>
    <scope>NUCLEOTIDE SEQUENCE [LARGE SCALE GENOMIC DNA]</scope>
    <source>
        <strain evidence="2 3">79601</strain>
    </source>
</reference>
<dbReference type="RefSeq" id="WP_017810054.1">
    <property type="nucleotide sequence ID" value="NZ_ANIK01000016.1"/>
</dbReference>